<gene>
    <name evidence="2" type="ORF">CJU94_00830</name>
</gene>
<accession>A0A248VD64</accession>
<dbReference type="OrthoDB" id="9829889at2"/>
<proteinExistence type="predicted"/>
<reference evidence="2 3" key="1">
    <citation type="submission" date="2017-08" db="EMBL/GenBank/DDBJ databases">
        <title>Identification and genetic characteristics of simultaneous BTEX- and naphthalene-degrading Paraburkholderia sp. BN5 isolated from petroleum-contaminated soil.</title>
        <authorList>
            <person name="Lee Y."/>
            <person name="Jeon C.O."/>
        </authorList>
    </citation>
    <scope>NUCLEOTIDE SEQUENCE [LARGE SCALE GENOMIC DNA]</scope>
    <source>
        <strain evidence="2 3">BN5</strain>
    </source>
</reference>
<keyword evidence="1" id="KW-1133">Transmembrane helix</keyword>
<name>A0A248VD64_9BURK</name>
<keyword evidence="3" id="KW-1185">Reference proteome</keyword>
<dbReference type="Proteomes" id="UP000215158">
    <property type="component" value="Chromosome 1"/>
</dbReference>
<dbReference type="EMBL" id="CP022989">
    <property type="protein sequence ID" value="ASV96842.1"/>
    <property type="molecule type" value="Genomic_DNA"/>
</dbReference>
<sequence length="189" mass="21483">MNIFNAISGLLYRADATLSGRQKDDRLILEMAIVFTLFSPLLSYIATRPYQGNLPPVAPIVKEIGIFATKKCPARSSERNFCVFRSSTGELLPVEYIKEYSGIRGFVKTHGDNVKLEVQGFYLVNGKGKYWITKVSTLSGEELLSEVDSYSKLKSMRSMDFPLSRLYMVAVVLWIISIRSALRFDMRRF</sequence>
<dbReference type="RefSeq" id="WP_095417148.1">
    <property type="nucleotide sequence ID" value="NZ_CP022989.1"/>
</dbReference>
<protein>
    <submittedName>
        <fullName evidence="2">Uncharacterized protein</fullName>
    </submittedName>
</protein>
<evidence type="ECO:0000313" key="3">
    <source>
        <dbReference type="Proteomes" id="UP000215158"/>
    </source>
</evidence>
<keyword evidence="1" id="KW-0812">Transmembrane</keyword>
<evidence type="ECO:0000256" key="1">
    <source>
        <dbReference type="SAM" id="Phobius"/>
    </source>
</evidence>
<organism evidence="2 3">
    <name type="scientific">Paraburkholderia aromaticivorans</name>
    <dbReference type="NCBI Taxonomy" id="2026199"/>
    <lineage>
        <taxon>Bacteria</taxon>
        <taxon>Pseudomonadati</taxon>
        <taxon>Pseudomonadota</taxon>
        <taxon>Betaproteobacteria</taxon>
        <taxon>Burkholderiales</taxon>
        <taxon>Burkholderiaceae</taxon>
        <taxon>Paraburkholderia</taxon>
    </lineage>
</organism>
<dbReference type="KEGG" id="parb:CJU94_00830"/>
<evidence type="ECO:0000313" key="2">
    <source>
        <dbReference type="EMBL" id="ASV96842.1"/>
    </source>
</evidence>
<dbReference type="AlphaFoldDB" id="A0A248VD64"/>
<feature type="transmembrane region" description="Helical" evidence="1">
    <location>
        <begin position="164"/>
        <end position="182"/>
    </location>
</feature>
<keyword evidence="1" id="KW-0472">Membrane</keyword>